<organism evidence="1 3">
    <name type="scientific">Didymodactylos carnosus</name>
    <dbReference type="NCBI Taxonomy" id="1234261"/>
    <lineage>
        <taxon>Eukaryota</taxon>
        <taxon>Metazoa</taxon>
        <taxon>Spiralia</taxon>
        <taxon>Gnathifera</taxon>
        <taxon>Rotifera</taxon>
        <taxon>Eurotatoria</taxon>
        <taxon>Bdelloidea</taxon>
        <taxon>Philodinida</taxon>
        <taxon>Philodinidae</taxon>
        <taxon>Didymodactylos</taxon>
    </lineage>
</organism>
<dbReference type="AlphaFoldDB" id="A0A8S2G677"/>
<sequence length="102" mass="12207">KYSPKIFRFIPRKFNLVKIIYLANSSITIDNQLSKLDQYLSDLYTPKMKIEHLLSIRIHRDLILNVNETDIKEILIEKLIFLETNIIEIQNYINDNSDNRKQ</sequence>
<proteinExistence type="predicted"/>
<evidence type="ECO:0000313" key="3">
    <source>
        <dbReference type="Proteomes" id="UP000677228"/>
    </source>
</evidence>
<dbReference type="EMBL" id="CAJNOK010053514">
    <property type="protein sequence ID" value="CAF1612306.1"/>
    <property type="molecule type" value="Genomic_DNA"/>
</dbReference>
<protein>
    <submittedName>
        <fullName evidence="1">Uncharacterized protein</fullName>
    </submittedName>
</protein>
<accession>A0A8S2G677</accession>
<reference evidence="1" key="1">
    <citation type="submission" date="2021-02" db="EMBL/GenBank/DDBJ databases">
        <authorList>
            <person name="Nowell W R."/>
        </authorList>
    </citation>
    <scope>NUCLEOTIDE SEQUENCE</scope>
</reference>
<name>A0A8S2G677_9BILA</name>
<gene>
    <name evidence="1" type="ORF">OVA965_LOCUS42713</name>
    <name evidence="2" type="ORF">TMI583_LOCUS44709</name>
</gene>
<dbReference type="EMBL" id="CAJOBA010077843">
    <property type="protein sequence ID" value="CAF4426854.1"/>
    <property type="molecule type" value="Genomic_DNA"/>
</dbReference>
<dbReference type="Proteomes" id="UP000677228">
    <property type="component" value="Unassembled WGS sequence"/>
</dbReference>
<evidence type="ECO:0000313" key="1">
    <source>
        <dbReference type="EMBL" id="CAF1612306.1"/>
    </source>
</evidence>
<feature type="non-terminal residue" evidence="1">
    <location>
        <position position="1"/>
    </location>
</feature>
<comment type="caution">
    <text evidence="1">The sequence shown here is derived from an EMBL/GenBank/DDBJ whole genome shotgun (WGS) entry which is preliminary data.</text>
</comment>
<dbReference type="Proteomes" id="UP000682733">
    <property type="component" value="Unassembled WGS sequence"/>
</dbReference>
<evidence type="ECO:0000313" key="2">
    <source>
        <dbReference type="EMBL" id="CAF4426854.1"/>
    </source>
</evidence>